<organism evidence="1 2">
    <name type="scientific">Nannocystis punicea</name>
    <dbReference type="NCBI Taxonomy" id="2995304"/>
    <lineage>
        <taxon>Bacteria</taxon>
        <taxon>Pseudomonadati</taxon>
        <taxon>Myxococcota</taxon>
        <taxon>Polyangia</taxon>
        <taxon>Nannocystales</taxon>
        <taxon>Nannocystaceae</taxon>
        <taxon>Nannocystis</taxon>
    </lineage>
</organism>
<name>A0ABY7H684_9BACT</name>
<accession>A0ABY7H684</accession>
<sequence>MAFLVEAHAVVLPITTRTAATTDALFRISPLVDDDRTAVRRSA</sequence>
<proteinExistence type="predicted"/>
<reference evidence="1" key="1">
    <citation type="submission" date="2022-11" db="EMBL/GenBank/DDBJ databases">
        <title>Minimal conservation of predation-associated metabolite biosynthetic gene clusters underscores biosynthetic potential of Myxococcota including descriptions for ten novel species: Archangium lansinium sp. nov., Myxococcus landrumus sp. nov., Nannocystis bai.</title>
        <authorList>
            <person name="Ahearne A."/>
            <person name="Stevens C."/>
            <person name="Dowd S."/>
        </authorList>
    </citation>
    <scope>NUCLEOTIDE SEQUENCE</scope>
    <source>
        <strain evidence="1">Fl3</strain>
    </source>
</reference>
<evidence type="ECO:0000313" key="2">
    <source>
        <dbReference type="Proteomes" id="UP001164459"/>
    </source>
</evidence>
<keyword evidence="2" id="KW-1185">Reference proteome</keyword>
<dbReference type="RefSeq" id="WP_269037132.1">
    <property type="nucleotide sequence ID" value="NZ_CP114040.1"/>
</dbReference>
<dbReference type="Proteomes" id="UP001164459">
    <property type="component" value="Chromosome"/>
</dbReference>
<gene>
    <name evidence="1" type="ORF">O0S08_01440</name>
</gene>
<protein>
    <submittedName>
        <fullName evidence="1">Uncharacterized protein</fullName>
    </submittedName>
</protein>
<dbReference type="EMBL" id="CP114040">
    <property type="protein sequence ID" value="WAS94797.1"/>
    <property type="molecule type" value="Genomic_DNA"/>
</dbReference>
<evidence type="ECO:0000313" key="1">
    <source>
        <dbReference type="EMBL" id="WAS94797.1"/>
    </source>
</evidence>